<dbReference type="PANTHER" id="PTHR42928:SF5">
    <property type="entry name" value="BLR1237 PROTEIN"/>
    <property type="match status" value="1"/>
</dbReference>
<name>A0A4R3UWX3_9BURK</name>
<dbReference type="InterPro" id="IPR042100">
    <property type="entry name" value="Bug_dom1"/>
</dbReference>
<keyword evidence="2" id="KW-0675">Receptor</keyword>
<evidence type="ECO:0000313" key="3">
    <source>
        <dbReference type="Proteomes" id="UP000294692"/>
    </source>
</evidence>
<sequence>MMGRREDRGVCMKQEIRGWRGWVAAALMALPLQLAAAESFPSKPIRLVAPFVPGGTVDAVSRALSVHLAQELGQQIVVENRSGASGNIGAESVARSPADGHTVLLTASTIIVNPLVMKEQPRFNLDDDFTPIGMVASTPLVFVVAPDSGVNNVQDFIAHAKAHPDRVNFGVGGFGSGGHLAMESFNVETGTRIPMVIYKGSAHALTDIAGGQVSAIMDPVLTTLPLVRAERLRAIAVTGERRSDLLPDVPTLKEAGVPNMDFVSWYGMWAPAGLPDEVAVRLQEALAKVLAKPEVRAWLAEQGLNPGESTGAQFAGLVREERRKYARVVEQAGIEAK</sequence>
<dbReference type="PIRSF" id="PIRSF017082">
    <property type="entry name" value="YflP"/>
    <property type="match status" value="1"/>
</dbReference>
<comment type="similarity">
    <text evidence="1">Belongs to the UPF0065 (bug) family.</text>
</comment>
<dbReference type="Pfam" id="PF03401">
    <property type="entry name" value="TctC"/>
    <property type="match status" value="1"/>
</dbReference>
<dbReference type="OrthoDB" id="8879498at2"/>
<reference evidence="2 3" key="1">
    <citation type="submission" date="2019-03" db="EMBL/GenBank/DDBJ databases">
        <title>Genomic Encyclopedia of Type Strains, Phase IV (KMG-IV): sequencing the most valuable type-strain genomes for metagenomic binning, comparative biology and taxonomic classification.</title>
        <authorList>
            <person name="Goeker M."/>
        </authorList>
    </citation>
    <scope>NUCLEOTIDE SEQUENCE [LARGE SCALE GENOMIC DNA]</scope>
    <source>
        <strain evidence="2 3">DSM 100048</strain>
    </source>
</reference>
<gene>
    <name evidence="2" type="ORF">EV686_108120</name>
</gene>
<dbReference type="InterPro" id="IPR005064">
    <property type="entry name" value="BUG"/>
</dbReference>
<dbReference type="AlphaFoldDB" id="A0A4R3UWX3"/>
<organism evidence="2 3">
    <name type="scientific">Paracandidimonas soli</name>
    <dbReference type="NCBI Taxonomy" id="1917182"/>
    <lineage>
        <taxon>Bacteria</taxon>
        <taxon>Pseudomonadati</taxon>
        <taxon>Pseudomonadota</taxon>
        <taxon>Betaproteobacteria</taxon>
        <taxon>Burkholderiales</taxon>
        <taxon>Alcaligenaceae</taxon>
        <taxon>Paracandidimonas</taxon>
    </lineage>
</organism>
<protein>
    <submittedName>
        <fullName evidence="2">Tripartite-type tricarboxylate transporter receptor subunit TctC</fullName>
    </submittedName>
</protein>
<dbReference type="PANTHER" id="PTHR42928">
    <property type="entry name" value="TRICARBOXYLATE-BINDING PROTEIN"/>
    <property type="match status" value="1"/>
</dbReference>
<dbReference type="CDD" id="cd07012">
    <property type="entry name" value="PBP2_Bug_TTT"/>
    <property type="match status" value="1"/>
</dbReference>
<evidence type="ECO:0000256" key="1">
    <source>
        <dbReference type="ARBA" id="ARBA00006987"/>
    </source>
</evidence>
<dbReference type="EMBL" id="SMBX01000008">
    <property type="protein sequence ID" value="TCU95277.1"/>
    <property type="molecule type" value="Genomic_DNA"/>
</dbReference>
<keyword evidence="3" id="KW-1185">Reference proteome</keyword>
<dbReference type="SUPFAM" id="SSF53850">
    <property type="entry name" value="Periplasmic binding protein-like II"/>
    <property type="match status" value="1"/>
</dbReference>
<dbReference type="Gene3D" id="3.40.190.150">
    <property type="entry name" value="Bordetella uptake gene, domain 1"/>
    <property type="match status" value="1"/>
</dbReference>
<dbReference type="Gene3D" id="3.40.190.10">
    <property type="entry name" value="Periplasmic binding protein-like II"/>
    <property type="match status" value="1"/>
</dbReference>
<comment type="caution">
    <text evidence="2">The sequence shown here is derived from an EMBL/GenBank/DDBJ whole genome shotgun (WGS) entry which is preliminary data.</text>
</comment>
<accession>A0A4R3UWX3</accession>
<proteinExistence type="inferred from homology"/>
<dbReference type="Proteomes" id="UP000294692">
    <property type="component" value="Unassembled WGS sequence"/>
</dbReference>
<evidence type="ECO:0000313" key="2">
    <source>
        <dbReference type="EMBL" id="TCU95277.1"/>
    </source>
</evidence>